<evidence type="ECO:0000313" key="5">
    <source>
        <dbReference type="Proteomes" id="UP000290819"/>
    </source>
</evidence>
<dbReference type="PIRSF" id="PIRSF037390">
    <property type="entry name" value="Thiosulph_Quin_oxidored_DoxA-D"/>
    <property type="match status" value="1"/>
</dbReference>
<dbReference type="Pfam" id="PF07680">
    <property type="entry name" value="DoxA"/>
    <property type="match status" value="1"/>
</dbReference>
<feature type="transmembrane region" description="Helical" evidence="1">
    <location>
        <begin position="211"/>
        <end position="230"/>
    </location>
</feature>
<name>A0A4Q1USS3_9BRAD</name>
<dbReference type="RefSeq" id="WP_129274433.1">
    <property type="nucleotide sequence ID" value="NZ_MZXW01000047.1"/>
</dbReference>
<dbReference type="OrthoDB" id="9790967at2"/>
<feature type="domain" description="TQO small subunit DoxD" evidence="2">
    <location>
        <begin position="37"/>
        <end position="190"/>
    </location>
</feature>
<gene>
    <name evidence="4" type="ORF">B5V03_31985</name>
</gene>
<dbReference type="InterPro" id="IPR017192">
    <property type="entry name" value="ThioSO4-Q_OxRdtase_DoxA/D"/>
</dbReference>
<dbReference type="EMBL" id="MZXW01000047">
    <property type="protein sequence ID" value="RXT37866.1"/>
    <property type="molecule type" value="Genomic_DNA"/>
</dbReference>
<feature type="transmembrane region" description="Helical" evidence="1">
    <location>
        <begin position="152"/>
        <end position="173"/>
    </location>
</feature>
<feature type="transmembrane region" description="Helical" evidence="1">
    <location>
        <begin position="125"/>
        <end position="146"/>
    </location>
</feature>
<protein>
    <submittedName>
        <fullName evidence="4">Quinol oxidase</fullName>
    </submittedName>
</protein>
<keyword evidence="5" id="KW-1185">Reference proteome</keyword>
<organism evidence="4 5">
    <name type="scientific">Bradyrhizobium betae</name>
    <dbReference type="NCBI Taxonomy" id="244734"/>
    <lineage>
        <taxon>Bacteria</taxon>
        <taxon>Pseudomonadati</taxon>
        <taxon>Pseudomonadota</taxon>
        <taxon>Alphaproteobacteria</taxon>
        <taxon>Hyphomicrobiales</taxon>
        <taxon>Nitrobacteraceae</taxon>
        <taxon>Bradyrhizobium</taxon>
    </lineage>
</organism>
<feature type="domain" description="Thiosulphate:quinone oxidoreductase small subunit DoxA" evidence="3">
    <location>
        <begin position="232"/>
        <end position="361"/>
    </location>
</feature>
<dbReference type="InterPro" id="IPR007301">
    <property type="entry name" value="DoxD"/>
</dbReference>
<proteinExistence type="predicted"/>
<evidence type="ECO:0000313" key="4">
    <source>
        <dbReference type="EMBL" id="RXT37866.1"/>
    </source>
</evidence>
<keyword evidence="1" id="KW-0472">Membrane</keyword>
<sequence length="373" mass="39741">MATLSLTPASNIAPSVDKAADLTDAQRSWRTASLAMLSVRVIQGFIYWGGGSRRFIYAPSKLNPDAPTWMANKFQTAMPGALFGTGHLISFMLHHFWLLYAGVILFSAAELIVGAMLVAGLLTRAAALVSIGFSVLLMAMFGWQGATCIDEWTMAACNLAMGATLLLGGSGAYSIDNVLIRRNPALTEKRWFRWTAGSLPLPIQDIALRNLALAVLGFVLVFDIGTYSYYRGSVVTPFHSGPVSPTKHHLTVSDARFLPDGSVRFHVYLDAGTPEAPVHVVAADLFDAGNQPIAHYDAAALSALPDAAFANDYAYNKFAPGPFGIRASMGAAASVTLPPPASEAALRAGSLRLTDVDGRTFSARLGRAATNQF</sequence>
<keyword evidence="1" id="KW-1133">Transmembrane helix</keyword>
<dbReference type="AlphaFoldDB" id="A0A4Q1USS3"/>
<evidence type="ECO:0000259" key="3">
    <source>
        <dbReference type="Pfam" id="PF07680"/>
    </source>
</evidence>
<feature type="transmembrane region" description="Helical" evidence="1">
    <location>
        <begin position="97"/>
        <end position="118"/>
    </location>
</feature>
<comment type="caution">
    <text evidence="4">The sequence shown here is derived from an EMBL/GenBank/DDBJ whole genome shotgun (WGS) entry which is preliminary data.</text>
</comment>
<accession>A0A4Q1USS3</accession>
<dbReference type="InterPro" id="IPR011636">
    <property type="entry name" value="DoxA"/>
</dbReference>
<evidence type="ECO:0000256" key="1">
    <source>
        <dbReference type="SAM" id="Phobius"/>
    </source>
</evidence>
<dbReference type="Pfam" id="PF04173">
    <property type="entry name" value="DoxD"/>
    <property type="match status" value="1"/>
</dbReference>
<evidence type="ECO:0000259" key="2">
    <source>
        <dbReference type="Pfam" id="PF04173"/>
    </source>
</evidence>
<keyword evidence="1" id="KW-0812">Transmembrane</keyword>
<dbReference type="Proteomes" id="UP000290819">
    <property type="component" value="Unassembled WGS sequence"/>
</dbReference>
<reference evidence="4 5" key="1">
    <citation type="submission" date="2017-03" db="EMBL/GenBank/DDBJ databases">
        <authorList>
            <person name="Safronova V.I."/>
            <person name="Sazanova A.L."/>
            <person name="Chirak E.R."/>
        </authorList>
    </citation>
    <scope>NUCLEOTIDE SEQUENCE [LARGE SCALE GENOMIC DNA]</scope>
    <source>
        <strain evidence="4 5">Opo-243</strain>
    </source>
</reference>